<proteinExistence type="inferred from homology"/>
<evidence type="ECO:0000256" key="3">
    <source>
        <dbReference type="ARBA" id="ARBA00023157"/>
    </source>
</evidence>
<reference evidence="9" key="1">
    <citation type="submission" date="2020-06" db="EMBL/GenBank/DDBJ databases">
        <authorList>
            <consortium name="Plant Systems Biology data submission"/>
        </authorList>
    </citation>
    <scope>NUCLEOTIDE SEQUENCE</scope>
    <source>
        <strain evidence="9">D6</strain>
    </source>
</reference>
<dbReference type="Proteomes" id="UP001153069">
    <property type="component" value="Unassembled WGS sequence"/>
</dbReference>
<evidence type="ECO:0000256" key="2">
    <source>
        <dbReference type="ARBA" id="ARBA00023026"/>
    </source>
</evidence>
<dbReference type="InterPro" id="IPR001314">
    <property type="entry name" value="Peptidase_S1A"/>
</dbReference>
<feature type="domain" description="Peptidase S1" evidence="8">
    <location>
        <begin position="57"/>
        <end position="278"/>
    </location>
</feature>
<evidence type="ECO:0000256" key="5">
    <source>
        <dbReference type="RuleBase" id="RU363034"/>
    </source>
</evidence>
<gene>
    <name evidence="9" type="ORF">SEMRO_765_G199150.1</name>
</gene>
<dbReference type="InterPro" id="IPR001254">
    <property type="entry name" value="Trypsin_dom"/>
</dbReference>
<evidence type="ECO:0000256" key="4">
    <source>
        <dbReference type="ARBA" id="ARBA00023180"/>
    </source>
</evidence>
<dbReference type="InterPro" id="IPR043504">
    <property type="entry name" value="Peptidase_S1_PA_chymotrypsin"/>
</dbReference>
<feature type="chain" id="PRO_5040176253" evidence="7">
    <location>
        <begin position="24"/>
        <end position="308"/>
    </location>
</feature>
<evidence type="ECO:0000259" key="8">
    <source>
        <dbReference type="PROSITE" id="PS50240"/>
    </source>
</evidence>
<dbReference type="PANTHER" id="PTHR24276:SF98">
    <property type="entry name" value="FI18310P1-RELATED"/>
    <property type="match status" value="1"/>
</dbReference>
<keyword evidence="5" id="KW-0378">Hydrolase</keyword>
<name>A0A9N8ECT6_9STRA</name>
<dbReference type="SUPFAM" id="SSF50494">
    <property type="entry name" value="Trypsin-like serine proteases"/>
    <property type="match status" value="1"/>
</dbReference>
<comment type="similarity">
    <text evidence="1">Belongs to the peptidase S1 family.</text>
</comment>
<organism evidence="9 10">
    <name type="scientific">Seminavis robusta</name>
    <dbReference type="NCBI Taxonomy" id="568900"/>
    <lineage>
        <taxon>Eukaryota</taxon>
        <taxon>Sar</taxon>
        <taxon>Stramenopiles</taxon>
        <taxon>Ochrophyta</taxon>
        <taxon>Bacillariophyta</taxon>
        <taxon>Bacillariophyceae</taxon>
        <taxon>Bacillariophycidae</taxon>
        <taxon>Naviculales</taxon>
        <taxon>Naviculaceae</taxon>
        <taxon>Seminavis</taxon>
    </lineage>
</organism>
<accession>A0A9N8ECT6</accession>
<keyword evidence="7" id="KW-0732">Signal</keyword>
<keyword evidence="10" id="KW-1185">Reference proteome</keyword>
<dbReference type="PROSITE" id="PS00135">
    <property type="entry name" value="TRYPSIN_SER"/>
    <property type="match status" value="1"/>
</dbReference>
<dbReference type="PRINTS" id="PR00722">
    <property type="entry name" value="CHYMOTRYPSIN"/>
</dbReference>
<dbReference type="InterPro" id="IPR050430">
    <property type="entry name" value="Peptidase_S1"/>
</dbReference>
<keyword evidence="5" id="KW-0645">Protease</keyword>
<evidence type="ECO:0000256" key="7">
    <source>
        <dbReference type="SAM" id="SignalP"/>
    </source>
</evidence>
<dbReference type="EMBL" id="CAICTM010000764">
    <property type="protein sequence ID" value="CAB9516170.1"/>
    <property type="molecule type" value="Genomic_DNA"/>
</dbReference>
<keyword evidence="5" id="KW-0720">Serine protease</keyword>
<evidence type="ECO:0000313" key="9">
    <source>
        <dbReference type="EMBL" id="CAB9516170.1"/>
    </source>
</evidence>
<keyword evidence="3" id="KW-1015">Disulfide bond</keyword>
<keyword evidence="4" id="KW-0325">Glycoprotein</keyword>
<dbReference type="OrthoDB" id="60866at2759"/>
<dbReference type="CDD" id="cd00190">
    <property type="entry name" value="Tryp_SPc"/>
    <property type="match status" value="1"/>
</dbReference>
<feature type="signal peptide" evidence="7">
    <location>
        <begin position="1"/>
        <end position="23"/>
    </location>
</feature>
<comment type="caution">
    <text evidence="9">The sequence shown here is derived from an EMBL/GenBank/DDBJ whole genome shotgun (WGS) entry which is preliminary data.</text>
</comment>
<dbReference type="InterPro" id="IPR033116">
    <property type="entry name" value="TRYPSIN_SER"/>
</dbReference>
<dbReference type="PANTHER" id="PTHR24276">
    <property type="entry name" value="POLYSERASE-RELATED"/>
    <property type="match status" value="1"/>
</dbReference>
<evidence type="ECO:0000313" key="10">
    <source>
        <dbReference type="Proteomes" id="UP001153069"/>
    </source>
</evidence>
<dbReference type="GO" id="GO:0006508">
    <property type="term" value="P:proteolysis"/>
    <property type="evidence" value="ECO:0007669"/>
    <property type="project" value="UniProtKB-KW"/>
</dbReference>
<dbReference type="InterPro" id="IPR018114">
    <property type="entry name" value="TRYPSIN_HIS"/>
</dbReference>
<protein>
    <submittedName>
        <fullName evidence="9">Chymotrypsin-like elastase family member 1</fullName>
    </submittedName>
</protein>
<dbReference type="GO" id="GO:0004252">
    <property type="term" value="F:serine-type endopeptidase activity"/>
    <property type="evidence" value="ECO:0007669"/>
    <property type="project" value="InterPro"/>
</dbReference>
<dbReference type="Pfam" id="PF00089">
    <property type="entry name" value="Trypsin"/>
    <property type="match status" value="1"/>
</dbReference>
<dbReference type="PROSITE" id="PS00134">
    <property type="entry name" value="TRYPSIN_HIS"/>
    <property type="match status" value="1"/>
</dbReference>
<feature type="region of interest" description="Disordered" evidence="6">
    <location>
        <begin position="25"/>
        <end position="54"/>
    </location>
</feature>
<keyword evidence="2" id="KW-0843">Virulence</keyword>
<dbReference type="Gene3D" id="2.40.10.10">
    <property type="entry name" value="Trypsin-like serine proteases"/>
    <property type="match status" value="1"/>
</dbReference>
<dbReference type="PROSITE" id="PS50240">
    <property type="entry name" value="TRYPSIN_DOM"/>
    <property type="match status" value="1"/>
</dbReference>
<sequence length="308" mass="31900">MRSSQLVRIGLLVVSSSSSLVVSQEEKESSLHHLRTATRRNQEEDGTVDLEQESNTVVGGTTASDGEFPFFALFGDTNCGGTMISDNRVLTAAHCVASGAPRSVRVGASTTSNGVEVGVSCSKTHPDWNSETPFINDVAVLKLFGSTTVSPFATLNTNTATPAGGADVLLVGFGQTTAGSSTGTGSDTLQKLTYSAISDTDCATAWGSRVSASSNICAQNTATTGACFGDSGGPLMATDKTTQLGLISGGSSNCASGGVPDVYTEVANFNGWITEQLTDSSCDACPYSQGCLEVVRRWMAQAAHRFSW</sequence>
<evidence type="ECO:0000256" key="6">
    <source>
        <dbReference type="SAM" id="MobiDB-lite"/>
    </source>
</evidence>
<dbReference type="InterPro" id="IPR009003">
    <property type="entry name" value="Peptidase_S1_PA"/>
</dbReference>
<dbReference type="AlphaFoldDB" id="A0A9N8ECT6"/>
<dbReference type="SMART" id="SM00020">
    <property type="entry name" value="Tryp_SPc"/>
    <property type="match status" value="1"/>
</dbReference>
<evidence type="ECO:0000256" key="1">
    <source>
        <dbReference type="ARBA" id="ARBA00007664"/>
    </source>
</evidence>